<accession>A0A378L2D7</accession>
<dbReference type="InterPro" id="IPR052193">
    <property type="entry name" value="Peptidase_C59"/>
</dbReference>
<dbReference type="EMBL" id="LNYR01000048">
    <property type="protein sequence ID" value="KTD43397.1"/>
    <property type="molecule type" value="Genomic_DNA"/>
</dbReference>
<dbReference type="InterPro" id="IPR029132">
    <property type="entry name" value="CBAH/NAAA_C"/>
</dbReference>
<dbReference type="PANTHER" id="PTHR35527:SF2">
    <property type="entry name" value="HYDROLASE"/>
    <property type="match status" value="1"/>
</dbReference>
<dbReference type="AlphaFoldDB" id="A0A378L2D7"/>
<dbReference type="GO" id="GO:0045302">
    <property type="term" value="F:choloylglycine hydrolase activity"/>
    <property type="evidence" value="ECO:0007669"/>
    <property type="project" value="UniProtKB-EC"/>
</dbReference>
<dbReference type="PANTHER" id="PTHR35527">
    <property type="entry name" value="CHOLOYLGLYCINE HYDROLASE"/>
    <property type="match status" value="1"/>
</dbReference>
<dbReference type="STRING" id="45072.Lqua_3298"/>
<dbReference type="EC" id="3.5.1.24" evidence="6"/>
<evidence type="ECO:0000313" key="6">
    <source>
        <dbReference type="EMBL" id="STY18280.1"/>
    </source>
</evidence>
<dbReference type="OrthoDB" id="9794717at2"/>
<dbReference type="Gene3D" id="3.60.60.10">
    <property type="entry name" value="Penicillin V Acylase, Chain A"/>
    <property type="match status" value="1"/>
</dbReference>
<dbReference type="EMBL" id="UGOW01000001">
    <property type="protein sequence ID" value="STY18280.1"/>
    <property type="molecule type" value="Genomic_DNA"/>
</dbReference>
<dbReference type="Pfam" id="PF02275">
    <property type="entry name" value="CBAH"/>
    <property type="match status" value="1"/>
</dbReference>
<proteinExistence type="inferred from homology"/>
<sequence>MKLIKTLIGGICAGLIMQQASACSSAFVPVYTNNVITNVIGFRTLDFEDDLPLPIRYGEVGDVNISSIDVDLDAYNKAATWINTYQFIGKPASDTQLMDGLNTAGVYVAALYLPNITVYPRHQINNMPTLSVFDIINYVLGTSGSVAEALTNLSNVQISMGTIRVGAAARKVFPLHFHIEDKTGASAVIEFLGGVMKVTTTGNLQVMGNSPEITWQQQNYDLVSSIFVTHNQYYEVNGEFMNGSGYLGLPGDSMPPSRYVRIRALLAASPQANTDVQATYVANAALYSGAFVPVGINTSPTYWSSLYNLTTGSYKITNYLTLGANNNFYVTPTSSPNYENTYNVNSMVHLGQVHAIIQQAPLASVITYEQAETLMAYGTSPTATYVGRFFDGM</sequence>
<keyword evidence="7" id="KW-1185">Reference proteome</keyword>
<evidence type="ECO:0000256" key="1">
    <source>
        <dbReference type="ARBA" id="ARBA00006625"/>
    </source>
</evidence>
<gene>
    <name evidence="6" type="primary">yxeI_2</name>
    <name evidence="5" type="ORF">Lqua_3298</name>
    <name evidence="6" type="ORF">NCTC12376_02098</name>
</gene>
<reference evidence="5 7" key="1">
    <citation type="submission" date="2015-11" db="EMBL/GenBank/DDBJ databases">
        <title>Genomic analysis of 38 Legionella species identifies large and diverse effector repertoires.</title>
        <authorList>
            <person name="Burstein D."/>
            <person name="Amaro F."/>
            <person name="Zusman T."/>
            <person name="Lifshitz Z."/>
            <person name="Cohen O."/>
            <person name="Gilbert J.A."/>
            <person name="Pupko T."/>
            <person name="Shuman H.A."/>
            <person name="Segal G."/>
        </authorList>
    </citation>
    <scope>NUCLEOTIDE SEQUENCE [LARGE SCALE GENOMIC DNA]</scope>
    <source>
        <strain evidence="5 7">ATCC 49507</strain>
    </source>
</reference>
<dbReference type="SUPFAM" id="SSF56235">
    <property type="entry name" value="N-terminal nucleophile aminohydrolases (Ntn hydrolases)"/>
    <property type="match status" value="1"/>
</dbReference>
<comment type="similarity">
    <text evidence="1">Belongs to the peptidase C59 family.</text>
</comment>
<evidence type="ECO:0000256" key="2">
    <source>
        <dbReference type="ARBA" id="ARBA00022801"/>
    </source>
</evidence>
<feature type="domain" description="Choloylglycine hydrolase/NAAA C-terminal" evidence="4">
    <location>
        <begin position="41"/>
        <end position="315"/>
    </location>
</feature>
<evidence type="ECO:0000313" key="5">
    <source>
        <dbReference type="EMBL" id="KTD43397.1"/>
    </source>
</evidence>
<dbReference type="Proteomes" id="UP000254230">
    <property type="component" value="Unassembled WGS sequence"/>
</dbReference>
<evidence type="ECO:0000313" key="8">
    <source>
        <dbReference type="Proteomes" id="UP000254230"/>
    </source>
</evidence>
<evidence type="ECO:0000259" key="4">
    <source>
        <dbReference type="Pfam" id="PF02275"/>
    </source>
</evidence>
<feature type="signal peptide" evidence="3">
    <location>
        <begin position="1"/>
        <end position="22"/>
    </location>
</feature>
<evidence type="ECO:0000256" key="3">
    <source>
        <dbReference type="SAM" id="SignalP"/>
    </source>
</evidence>
<keyword evidence="2 6" id="KW-0378">Hydrolase</keyword>
<keyword evidence="3" id="KW-0732">Signal</keyword>
<protein>
    <submittedName>
        <fullName evidence="6">Choloylglycine hydrolase</fullName>
        <ecNumber evidence="6">3.5.1.24</ecNumber>
    </submittedName>
</protein>
<dbReference type="RefSeq" id="WP_058475410.1">
    <property type="nucleotide sequence ID" value="NZ_CAAAIL010000020.1"/>
</dbReference>
<dbReference type="Proteomes" id="UP000054639">
    <property type="component" value="Unassembled WGS sequence"/>
</dbReference>
<organism evidence="6 8">
    <name type="scientific">Legionella quateirensis</name>
    <dbReference type="NCBI Taxonomy" id="45072"/>
    <lineage>
        <taxon>Bacteria</taxon>
        <taxon>Pseudomonadati</taxon>
        <taxon>Pseudomonadota</taxon>
        <taxon>Gammaproteobacteria</taxon>
        <taxon>Legionellales</taxon>
        <taxon>Legionellaceae</taxon>
        <taxon>Legionella</taxon>
    </lineage>
</organism>
<reference evidence="6 8" key="2">
    <citation type="submission" date="2018-06" db="EMBL/GenBank/DDBJ databases">
        <authorList>
            <consortium name="Pathogen Informatics"/>
            <person name="Doyle S."/>
        </authorList>
    </citation>
    <scope>NUCLEOTIDE SEQUENCE [LARGE SCALE GENOMIC DNA]</scope>
    <source>
        <strain evidence="6 8">NCTC12376</strain>
    </source>
</reference>
<evidence type="ECO:0000313" key="7">
    <source>
        <dbReference type="Proteomes" id="UP000054639"/>
    </source>
</evidence>
<name>A0A378L2D7_9GAMM</name>
<feature type="chain" id="PRO_5016615108" evidence="3">
    <location>
        <begin position="23"/>
        <end position="393"/>
    </location>
</feature>
<dbReference type="InterPro" id="IPR029055">
    <property type="entry name" value="Ntn_hydrolases_N"/>
</dbReference>